<evidence type="ECO:0000256" key="10">
    <source>
        <dbReference type="SAM" id="Phobius"/>
    </source>
</evidence>
<feature type="transmembrane region" description="Helical" evidence="10">
    <location>
        <begin position="188"/>
        <end position="207"/>
    </location>
</feature>
<feature type="transmembrane region" description="Helical" evidence="10">
    <location>
        <begin position="158"/>
        <end position="176"/>
    </location>
</feature>
<keyword evidence="5 10" id="KW-0812">Transmembrane</keyword>
<dbReference type="GO" id="GO:0043048">
    <property type="term" value="P:dolichyl monophosphate biosynthetic process"/>
    <property type="evidence" value="ECO:0007669"/>
    <property type="project" value="TreeGrafter"/>
</dbReference>
<dbReference type="Proteomes" id="UP000014760">
    <property type="component" value="Unassembled WGS sequence"/>
</dbReference>
<dbReference type="EC" id="2.7.1.108" evidence="3"/>
<comment type="similarity">
    <text evidence="2">Belongs to the polyprenol kinase family.</text>
</comment>
<dbReference type="FunCoup" id="R7UJJ9">
    <property type="interactions" value="802"/>
</dbReference>
<reference evidence="12" key="3">
    <citation type="submission" date="2015-06" db="UniProtKB">
        <authorList>
            <consortium name="EnsemblMetazoa"/>
        </authorList>
    </citation>
    <scope>IDENTIFICATION</scope>
</reference>
<reference evidence="13" key="1">
    <citation type="submission" date="2012-12" db="EMBL/GenBank/DDBJ databases">
        <authorList>
            <person name="Hellsten U."/>
            <person name="Grimwood J."/>
            <person name="Chapman J.A."/>
            <person name="Shapiro H."/>
            <person name="Aerts A."/>
            <person name="Otillar R.P."/>
            <person name="Terry A.Y."/>
            <person name="Boore J.L."/>
            <person name="Simakov O."/>
            <person name="Marletaz F."/>
            <person name="Cho S.-J."/>
            <person name="Edsinger-Gonzales E."/>
            <person name="Havlak P."/>
            <person name="Kuo D.-H."/>
            <person name="Larsson T."/>
            <person name="Lv J."/>
            <person name="Arendt D."/>
            <person name="Savage R."/>
            <person name="Osoegawa K."/>
            <person name="de Jong P."/>
            <person name="Lindberg D.R."/>
            <person name="Seaver E.C."/>
            <person name="Weisblat D.A."/>
            <person name="Putnam N.H."/>
            <person name="Grigoriev I.V."/>
            <person name="Rokhsar D.S."/>
        </authorList>
    </citation>
    <scope>NUCLEOTIDE SEQUENCE</scope>
    <source>
        <strain evidence="13">I ESC-2004</strain>
    </source>
</reference>
<gene>
    <name evidence="11" type="ORF">CAPTEDRAFT_226394</name>
</gene>
<name>R7UJJ9_CAPTE</name>
<feature type="transmembrane region" description="Helical" evidence="10">
    <location>
        <begin position="95"/>
        <end position="121"/>
    </location>
</feature>
<keyword evidence="9 10" id="KW-0472">Membrane</keyword>
<evidence type="ECO:0000256" key="4">
    <source>
        <dbReference type="ARBA" id="ARBA00022679"/>
    </source>
</evidence>
<reference evidence="11 13" key="2">
    <citation type="journal article" date="2013" name="Nature">
        <title>Insights into bilaterian evolution from three spiralian genomes.</title>
        <authorList>
            <person name="Simakov O."/>
            <person name="Marletaz F."/>
            <person name="Cho S.J."/>
            <person name="Edsinger-Gonzales E."/>
            <person name="Havlak P."/>
            <person name="Hellsten U."/>
            <person name="Kuo D.H."/>
            <person name="Larsson T."/>
            <person name="Lv J."/>
            <person name="Arendt D."/>
            <person name="Savage R."/>
            <person name="Osoegawa K."/>
            <person name="de Jong P."/>
            <person name="Grimwood J."/>
            <person name="Chapman J.A."/>
            <person name="Shapiro H."/>
            <person name="Aerts A."/>
            <person name="Otillar R.P."/>
            <person name="Terry A.Y."/>
            <person name="Boore J.L."/>
            <person name="Grigoriev I.V."/>
            <person name="Lindberg D.R."/>
            <person name="Seaver E.C."/>
            <person name="Weisblat D.A."/>
            <person name="Putnam N.H."/>
            <person name="Rokhsar D.S."/>
        </authorList>
    </citation>
    <scope>NUCLEOTIDE SEQUENCE</scope>
    <source>
        <strain evidence="11 13">I ESC-2004</strain>
    </source>
</reference>
<evidence type="ECO:0000313" key="13">
    <source>
        <dbReference type="Proteomes" id="UP000014760"/>
    </source>
</evidence>
<dbReference type="PANTHER" id="PTHR13205:SF15">
    <property type="entry name" value="DOLICHOL KINASE"/>
    <property type="match status" value="1"/>
</dbReference>
<accession>R7UJJ9</accession>
<evidence type="ECO:0000256" key="5">
    <source>
        <dbReference type="ARBA" id="ARBA00022692"/>
    </source>
</evidence>
<evidence type="ECO:0000256" key="3">
    <source>
        <dbReference type="ARBA" id="ARBA00012132"/>
    </source>
</evidence>
<dbReference type="EnsemblMetazoa" id="CapteT226394">
    <property type="protein sequence ID" value="CapteP226394"/>
    <property type="gene ID" value="CapteG226394"/>
</dbReference>
<feature type="transmembrane region" description="Helical" evidence="10">
    <location>
        <begin position="254"/>
        <end position="276"/>
    </location>
</feature>
<dbReference type="AlphaFoldDB" id="R7UJJ9"/>
<keyword evidence="6" id="KW-0418">Kinase</keyword>
<keyword evidence="4" id="KW-0808">Transferase</keyword>
<dbReference type="InterPro" id="IPR032974">
    <property type="entry name" value="Polypren_kinase"/>
</dbReference>
<organism evidence="11">
    <name type="scientific">Capitella teleta</name>
    <name type="common">Polychaete worm</name>
    <dbReference type="NCBI Taxonomy" id="283909"/>
    <lineage>
        <taxon>Eukaryota</taxon>
        <taxon>Metazoa</taxon>
        <taxon>Spiralia</taxon>
        <taxon>Lophotrochozoa</taxon>
        <taxon>Annelida</taxon>
        <taxon>Polychaeta</taxon>
        <taxon>Sedentaria</taxon>
        <taxon>Scolecida</taxon>
        <taxon>Capitellidae</taxon>
        <taxon>Capitella</taxon>
    </lineage>
</organism>
<dbReference type="EMBL" id="AMQN01007341">
    <property type="status" value="NOT_ANNOTATED_CDS"/>
    <property type="molecule type" value="Genomic_DNA"/>
</dbReference>
<dbReference type="OMA" id="SWLAYHC"/>
<evidence type="ECO:0000256" key="7">
    <source>
        <dbReference type="ARBA" id="ARBA00022824"/>
    </source>
</evidence>
<evidence type="ECO:0000313" key="12">
    <source>
        <dbReference type="EnsemblMetazoa" id="CapteP226394"/>
    </source>
</evidence>
<feature type="transmembrane region" description="Helical" evidence="10">
    <location>
        <begin position="227"/>
        <end position="247"/>
    </location>
</feature>
<evidence type="ECO:0000256" key="2">
    <source>
        <dbReference type="ARBA" id="ARBA00010794"/>
    </source>
</evidence>
<evidence type="ECO:0000256" key="9">
    <source>
        <dbReference type="ARBA" id="ARBA00023136"/>
    </source>
</evidence>
<evidence type="ECO:0000256" key="1">
    <source>
        <dbReference type="ARBA" id="ARBA00004477"/>
    </source>
</evidence>
<keyword evidence="7" id="KW-0256">Endoplasmic reticulum</keyword>
<feature type="transmembrane region" description="Helical" evidence="10">
    <location>
        <begin position="335"/>
        <end position="366"/>
    </location>
</feature>
<proteinExistence type="inferred from homology"/>
<dbReference type="OrthoDB" id="377083at2759"/>
<evidence type="ECO:0000256" key="8">
    <source>
        <dbReference type="ARBA" id="ARBA00022989"/>
    </source>
</evidence>
<feature type="transmembrane region" description="Helical" evidence="10">
    <location>
        <begin position="21"/>
        <end position="44"/>
    </location>
</feature>
<feature type="transmembrane region" description="Helical" evidence="10">
    <location>
        <begin position="64"/>
        <end position="83"/>
    </location>
</feature>
<dbReference type="GO" id="GO:0005789">
    <property type="term" value="C:endoplasmic reticulum membrane"/>
    <property type="evidence" value="ECO:0007669"/>
    <property type="project" value="UniProtKB-SubCell"/>
</dbReference>
<feature type="transmembrane region" description="Helical" evidence="10">
    <location>
        <begin position="397"/>
        <end position="415"/>
    </location>
</feature>
<feature type="transmembrane region" description="Helical" evidence="10">
    <location>
        <begin position="296"/>
        <end position="314"/>
    </location>
</feature>
<evidence type="ECO:0000313" key="11">
    <source>
        <dbReference type="EMBL" id="ELU06739.1"/>
    </source>
</evidence>
<dbReference type="EMBL" id="KB300467">
    <property type="protein sequence ID" value="ELU06739.1"/>
    <property type="molecule type" value="Genomic_DNA"/>
</dbReference>
<dbReference type="GO" id="GO:0004168">
    <property type="term" value="F:dolichol kinase activity"/>
    <property type="evidence" value="ECO:0007669"/>
    <property type="project" value="UniProtKB-EC"/>
</dbReference>
<protein>
    <recommendedName>
        <fullName evidence="3">dolichol kinase</fullName>
        <ecNumber evidence="3">2.7.1.108</ecNumber>
    </recommendedName>
</protein>
<evidence type="ECO:0000256" key="6">
    <source>
        <dbReference type="ARBA" id="ARBA00022777"/>
    </source>
</evidence>
<dbReference type="HOGENOM" id="CLU_027611_2_1_1"/>
<comment type="subcellular location">
    <subcellularLocation>
        <location evidence="1">Endoplasmic reticulum membrane</location>
        <topology evidence="1">Multi-pass membrane protein</topology>
    </subcellularLocation>
</comment>
<keyword evidence="8 10" id="KW-1133">Transmembrane helix</keyword>
<dbReference type="STRING" id="283909.R7UJJ9"/>
<sequence>MSDRLASYLAVISYGLVASKLAFLNAPPILIGFALMLSAAVAWVERKQIDAMPSRWGWKPRLGASSGLSFCLLVPLCVLLSTYHIHGSKVKKDPFLRVVVSACLSLSISSVLFFFLTAAGYSPNPKLTTSKQKNGGLRDDEKINFSFYGMASLSMKEMAFLGAILIIFLLALSQILTIIPRSFSLGEAAICCQSICLLLVSFGALFLHQFKIAFTHSQHLASTPEVIVFMEVAMVSCMLMVFILYMTPVLQCAVGFYALLLLVMAVFSLPLLFICLKKDFVLWLVIYIQENSTKTGLFSYWAACLVAAAGLVFINTHKSRQKRSITTATRKQFHLLALAVIVPGLVADVEITCLALTCAVIVFIMVETMRILDVVPFGQSTGQHFLMFADQQDQGPLLLTPLYLLCGCTAPLWLFPLDRGAHISLFGGVLSLGVGDTVAAVVGSKAGSIYWFGVTPHVDTRTESHCDIFRFECLLIAEAYQFDARMI</sequence>
<keyword evidence="13" id="KW-1185">Reference proteome</keyword>
<dbReference type="PANTHER" id="PTHR13205">
    <property type="entry name" value="TRANSMEMBRANE PROTEIN 15-RELATED"/>
    <property type="match status" value="1"/>
</dbReference>